<dbReference type="PANTHER" id="PTHR46663">
    <property type="entry name" value="DIGUANYLATE CYCLASE DGCT-RELATED"/>
    <property type="match status" value="1"/>
</dbReference>
<dbReference type="PANTHER" id="PTHR46663:SF2">
    <property type="entry name" value="GGDEF DOMAIN-CONTAINING PROTEIN"/>
    <property type="match status" value="1"/>
</dbReference>
<dbReference type="Pfam" id="PF00990">
    <property type="entry name" value="GGDEF"/>
    <property type="match status" value="1"/>
</dbReference>
<dbReference type="InterPro" id="IPR029787">
    <property type="entry name" value="Nucleotide_cyclase"/>
</dbReference>
<dbReference type="SUPFAM" id="SSF55073">
    <property type="entry name" value="Nucleotide cyclase"/>
    <property type="match status" value="1"/>
</dbReference>
<reference evidence="3 4" key="2">
    <citation type="journal article" date="2011" name="Stand. Genomic Sci.">
        <title>Complete genome sequence of the extremely halophilic Halanaerobium praevalens type strain (GSL).</title>
        <authorList>
            <person name="Ivanova N."/>
            <person name="Sikorski J."/>
            <person name="Chertkov O."/>
            <person name="Nolan M."/>
            <person name="Lucas S."/>
            <person name="Hammon N."/>
            <person name="Deshpande S."/>
            <person name="Cheng J.F."/>
            <person name="Tapia R."/>
            <person name="Han C."/>
            <person name="Goodwin L."/>
            <person name="Pitluck S."/>
            <person name="Huntemann M."/>
            <person name="Liolios K."/>
            <person name="Pagani I."/>
            <person name="Mavromatis K."/>
            <person name="Ovchinikova G."/>
            <person name="Pati A."/>
            <person name="Chen A."/>
            <person name="Palaniappan K."/>
            <person name="Land M."/>
            <person name="Hauser L."/>
            <person name="Brambilla E.M."/>
            <person name="Kannan K.P."/>
            <person name="Rohde M."/>
            <person name="Tindall B.J."/>
            <person name="Goker M."/>
            <person name="Detter J.C."/>
            <person name="Woyke T."/>
            <person name="Bristow J."/>
            <person name="Eisen J.A."/>
            <person name="Markowitz V."/>
            <person name="Hugenholtz P."/>
            <person name="Kyrpides N.C."/>
            <person name="Klenk H.P."/>
            <person name="Lapidus A."/>
        </authorList>
    </citation>
    <scope>NUCLEOTIDE SEQUENCE [LARGE SCALE GENOMIC DNA]</scope>
    <source>
        <strain evidence="4">ATCC 33744 / DSM 2228 / GSL</strain>
    </source>
</reference>
<dbReference type="eggNOG" id="COG2199">
    <property type="taxonomic scope" value="Bacteria"/>
</dbReference>
<dbReference type="InterPro" id="IPR000160">
    <property type="entry name" value="GGDEF_dom"/>
</dbReference>
<evidence type="ECO:0000313" key="4">
    <source>
        <dbReference type="Proteomes" id="UP000006866"/>
    </source>
</evidence>
<feature type="transmembrane region" description="Helical" evidence="1">
    <location>
        <begin position="308"/>
        <end position="332"/>
    </location>
</feature>
<name>E3DLZ9_HALPG</name>
<protein>
    <submittedName>
        <fullName evidence="3">Diguanylate cyclase</fullName>
    </submittedName>
</protein>
<feature type="transmembrane region" description="Helical" evidence="1">
    <location>
        <begin position="12"/>
        <end position="29"/>
    </location>
</feature>
<keyword evidence="1" id="KW-0812">Transmembrane</keyword>
<dbReference type="FunFam" id="3.30.70.270:FF:000001">
    <property type="entry name" value="Diguanylate cyclase domain protein"/>
    <property type="match status" value="1"/>
</dbReference>
<dbReference type="EMBL" id="CP002175">
    <property type="protein sequence ID" value="ADO76258.1"/>
    <property type="molecule type" value="Genomic_DNA"/>
</dbReference>
<keyword evidence="4" id="KW-1185">Reference proteome</keyword>
<keyword evidence="1" id="KW-0472">Membrane</keyword>
<evidence type="ECO:0000259" key="2">
    <source>
        <dbReference type="PROSITE" id="PS50887"/>
    </source>
</evidence>
<sequence length="495" mass="57752">MEKSLEKLKYIIIILLAIAIIIIFFNQYINIKSLIKAKYESRQKLVEKNILQTVQYINDAYQIAEQDLNQEMKKYSKIMLAKYKLEPEVKNWNLEKMKNEFKYYDIYIINRDLKIIKTTKKSDLGLDFSEFGSFTKVIRQRLESNFFAVDRIGLATQTGEVKKYSYQPTPDNQYLLELSISVEDKYSSFNQLNMFKDASYLTNQYPIVEEISFYSVETNNYGVAKVQDSKKPYLDVDIPKLQKDLARQTVLKKKEQVTTFSKNKSNYTLKFFPVLIDSKGNNQSWNAYVVGITYNDQVMKRELREQQYLFAINILLMLIFFIAFILVIIYLLNKFEYQANHDKLTGLANRKLFFSNFERLKEEADKSETKLGILFIDIDKFKMINDNYGHNIGDQVLKKIAKRLENNLKENDITARIGGDEFLAALANLNSETEIIQITKRLIAELENPIVIREIEIPMSISLGISIYPDDAQGLESLIKKADSKMYEAKANIED</sequence>
<dbReference type="STRING" id="572479.Hprae_0100"/>
<dbReference type="RefSeq" id="WP_014552293.1">
    <property type="nucleotide sequence ID" value="NC_017455.1"/>
</dbReference>
<dbReference type="NCBIfam" id="TIGR00254">
    <property type="entry name" value="GGDEF"/>
    <property type="match status" value="1"/>
</dbReference>
<dbReference type="Gene3D" id="3.30.70.270">
    <property type="match status" value="1"/>
</dbReference>
<evidence type="ECO:0000313" key="3">
    <source>
        <dbReference type="EMBL" id="ADO76258.1"/>
    </source>
</evidence>
<dbReference type="InterPro" id="IPR043128">
    <property type="entry name" value="Rev_trsase/Diguanyl_cyclase"/>
</dbReference>
<dbReference type="CDD" id="cd01949">
    <property type="entry name" value="GGDEF"/>
    <property type="match status" value="1"/>
</dbReference>
<evidence type="ECO:0000256" key="1">
    <source>
        <dbReference type="SAM" id="Phobius"/>
    </source>
</evidence>
<dbReference type="KEGG" id="hpk:Hprae_0100"/>
<reference evidence="4" key="1">
    <citation type="submission" date="2010-10" db="EMBL/GenBank/DDBJ databases">
        <title>The complete genome of Halanaerobium praevalens DSM 2228.</title>
        <authorList>
            <consortium name="US DOE Joint Genome Institute (JGI-PGF)"/>
            <person name="Lucas S."/>
            <person name="Copeland A."/>
            <person name="Lapidus A."/>
            <person name="Glavina del Rio T."/>
            <person name="Dalin E."/>
            <person name="Tice H."/>
            <person name="Bruce D."/>
            <person name="Goodwin L."/>
            <person name="Pitluck S."/>
            <person name="Kyrpides N."/>
            <person name="Mavromatis K."/>
            <person name="Ivanova N."/>
            <person name="Ovchinnikova G."/>
            <person name="Chertkov O."/>
            <person name="Detter J.C."/>
            <person name="Han C."/>
            <person name="Larimer F."/>
            <person name="Land M."/>
            <person name="Hauser L."/>
            <person name="Markowitz V."/>
            <person name="Cheng J.-F."/>
            <person name="Hugenholtz P."/>
            <person name="Woyke T."/>
            <person name="Wu D."/>
            <person name="Tindall B."/>
            <person name="Pomrenke H.G."/>
            <person name="Brambilla E."/>
            <person name="Klenk H.-P."/>
            <person name="Eisen J.A."/>
        </authorList>
    </citation>
    <scope>NUCLEOTIDE SEQUENCE [LARGE SCALE GENOMIC DNA]</scope>
    <source>
        <strain evidence="4">ATCC 33744 / DSM 2228 / GSL</strain>
    </source>
</reference>
<organism evidence="3 4">
    <name type="scientific">Halanaerobium praevalens (strain ATCC 33744 / DSM 2228 / GSL)</name>
    <dbReference type="NCBI Taxonomy" id="572479"/>
    <lineage>
        <taxon>Bacteria</taxon>
        <taxon>Bacillati</taxon>
        <taxon>Bacillota</taxon>
        <taxon>Clostridia</taxon>
        <taxon>Halanaerobiales</taxon>
        <taxon>Halanaerobiaceae</taxon>
        <taxon>Halanaerobium</taxon>
    </lineage>
</organism>
<dbReference type="AlphaFoldDB" id="E3DLZ9"/>
<dbReference type="InterPro" id="IPR052163">
    <property type="entry name" value="DGC-Regulatory_Protein"/>
</dbReference>
<gene>
    <name evidence="3" type="ordered locus">Hprae_0100</name>
</gene>
<accession>E3DLZ9</accession>
<dbReference type="HOGENOM" id="CLU_041006_0_0_9"/>
<dbReference type="OrthoDB" id="9783388at2"/>
<keyword evidence="1" id="KW-1133">Transmembrane helix</keyword>
<proteinExistence type="predicted"/>
<dbReference type="PROSITE" id="PS50887">
    <property type="entry name" value="GGDEF"/>
    <property type="match status" value="1"/>
</dbReference>
<dbReference type="Proteomes" id="UP000006866">
    <property type="component" value="Chromosome"/>
</dbReference>
<feature type="domain" description="GGDEF" evidence="2">
    <location>
        <begin position="369"/>
        <end position="495"/>
    </location>
</feature>
<dbReference type="PATRIC" id="fig|572479.3.peg.103"/>
<dbReference type="SMART" id="SM00267">
    <property type="entry name" value="GGDEF"/>
    <property type="match status" value="1"/>
</dbReference>